<keyword evidence="3" id="KW-1185">Reference proteome</keyword>
<dbReference type="Proteomes" id="UP001356427">
    <property type="component" value="Unassembled WGS sequence"/>
</dbReference>
<feature type="compositionally biased region" description="Basic and acidic residues" evidence="1">
    <location>
        <begin position="64"/>
        <end position="77"/>
    </location>
</feature>
<proteinExistence type="predicted"/>
<sequence length="77" mass="8634">MLVGIQQWKCVRHHTHKHFNSALGPSFDIHCCSPDSLSFSLITPLSLSLPSFPSLSHSPLSPFKQEKKEEMKASTDQ</sequence>
<evidence type="ECO:0000256" key="1">
    <source>
        <dbReference type="SAM" id="MobiDB-lite"/>
    </source>
</evidence>
<name>A0AAN8MCX8_9TELE</name>
<protein>
    <submittedName>
        <fullName evidence="2">Uncharacterized protein</fullName>
    </submittedName>
</protein>
<comment type="caution">
    <text evidence="2">The sequence shown here is derived from an EMBL/GenBank/DDBJ whole genome shotgun (WGS) entry which is preliminary data.</text>
</comment>
<feature type="region of interest" description="Disordered" evidence="1">
    <location>
        <begin position="56"/>
        <end position="77"/>
    </location>
</feature>
<gene>
    <name evidence="2" type="ORF">J4Q44_G00004420</name>
</gene>
<evidence type="ECO:0000313" key="2">
    <source>
        <dbReference type="EMBL" id="KAK6328464.1"/>
    </source>
</evidence>
<evidence type="ECO:0000313" key="3">
    <source>
        <dbReference type="Proteomes" id="UP001356427"/>
    </source>
</evidence>
<reference evidence="2 3" key="1">
    <citation type="submission" date="2021-04" db="EMBL/GenBank/DDBJ databases">
        <authorList>
            <person name="De Guttry C."/>
            <person name="Zahm M."/>
            <person name="Klopp C."/>
            <person name="Cabau C."/>
            <person name="Louis A."/>
            <person name="Berthelot C."/>
            <person name="Parey E."/>
            <person name="Roest Crollius H."/>
            <person name="Montfort J."/>
            <person name="Robinson-Rechavi M."/>
            <person name="Bucao C."/>
            <person name="Bouchez O."/>
            <person name="Gislard M."/>
            <person name="Lluch J."/>
            <person name="Milhes M."/>
            <person name="Lampietro C."/>
            <person name="Lopez Roques C."/>
            <person name="Donnadieu C."/>
            <person name="Braasch I."/>
            <person name="Desvignes T."/>
            <person name="Postlethwait J."/>
            <person name="Bobe J."/>
            <person name="Wedekind C."/>
            <person name="Guiguen Y."/>
        </authorList>
    </citation>
    <scope>NUCLEOTIDE SEQUENCE [LARGE SCALE GENOMIC DNA]</scope>
    <source>
        <strain evidence="2">Cs_M1</strain>
        <tissue evidence="2">Blood</tissue>
    </source>
</reference>
<organism evidence="2 3">
    <name type="scientific">Coregonus suidteri</name>
    <dbReference type="NCBI Taxonomy" id="861788"/>
    <lineage>
        <taxon>Eukaryota</taxon>
        <taxon>Metazoa</taxon>
        <taxon>Chordata</taxon>
        <taxon>Craniata</taxon>
        <taxon>Vertebrata</taxon>
        <taxon>Euteleostomi</taxon>
        <taxon>Actinopterygii</taxon>
        <taxon>Neopterygii</taxon>
        <taxon>Teleostei</taxon>
        <taxon>Protacanthopterygii</taxon>
        <taxon>Salmoniformes</taxon>
        <taxon>Salmonidae</taxon>
        <taxon>Coregoninae</taxon>
        <taxon>Coregonus</taxon>
    </lineage>
</organism>
<dbReference type="AlphaFoldDB" id="A0AAN8MCX8"/>
<dbReference type="EMBL" id="JAGTTL010000001">
    <property type="protein sequence ID" value="KAK6328464.1"/>
    <property type="molecule type" value="Genomic_DNA"/>
</dbReference>
<accession>A0AAN8MCX8</accession>